<dbReference type="Gene3D" id="2.40.50.90">
    <property type="match status" value="1"/>
</dbReference>
<dbReference type="EMBL" id="FUYE01000003">
    <property type="protein sequence ID" value="SKA85779.1"/>
    <property type="molecule type" value="Genomic_DNA"/>
</dbReference>
<dbReference type="Pfam" id="PF00565">
    <property type="entry name" value="SNase"/>
    <property type="match status" value="1"/>
</dbReference>
<keyword evidence="2 5" id="KW-0255">Endonuclease</keyword>
<dbReference type="SUPFAM" id="SSF50199">
    <property type="entry name" value="Staphylococcal nuclease"/>
    <property type="match status" value="1"/>
</dbReference>
<dbReference type="PROSITE" id="PS50830">
    <property type="entry name" value="TNASE_3"/>
    <property type="match status" value="1"/>
</dbReference>
<dbReference type="InterPro" id="IPR035437">
    <property type="entry name" value="SNase_OB-fold_sf"/>
</dbReference>
<evidence type="ECO:0000313" key="6">
    <source>
        <dbReference type="Proteomes" id="UP000190774"/>
    </source>
</evidence>
<dbReference type="OrthoDB" id="9805504at2"/>
<dbReference type="PANTHER" id="PTHR12302">
    <property type="entry name" value="EBNA2 BINDING PROTEIN P100"/>
    <property type="match status" value="1"/>
</dbReference>
<name>A0A1T4X8K5_9BACT</name>
<organism evidence="5 6">
    <name type="scientific">Prosthecobacter debontii</name>
    <dbReference type="NCBI Taxonomy" id="48467"/>
    <lineage>
        <taxon>Bacteria</taxon>
        <taxon>Pseudomonadati</taxon>
        <taxon>Verrucomicrobiota</taxon>
        <taxon>Verrucomicrobiia</taxon>
        <taxon>Verrucomicrobiales</taxon>
        <taxon>Verrucomicrobiaceae</taxon>
        <taxon>Prosthecobacter</taxon>
    </lineage>
</organism>
<keyword evidence="3" id="KW-0378">Hydrolase</keyword>
<dbReference type="SMART" id="SM00318">
    <property type="entry name" value="SNc"/>
    <property type="match status" value="1"/>
</dbReference>
<evidence type="ECO:0000313" key="5">
    <source>
        <dbReference type="EMBL" id="SKA85779.1"/>
    </source>
</evidence>
<dbReference type="STRING" id="48467.SAMN02745166_01204"/>
<dbReference type="Proteomes" id="UP000190774">
    <property type="component" value="Unassembled WGS sequence"/>
</dbReference>
<dbReference type="InterPro" id="IPR016071">
    <property type="entry name" value="Staphylococal_nuclease_OB-fold"/>
</dbReference>
<evidence type="ECO:0000256" key="2">
    <source>
        <dbReference type="ARBA" id="ARBA00022759"/>
    </source>
</evidence>
<keyword evidence="6" id="KW-1185">Reference proteome</keyword>
<protein>
    <submittedName>
        <fullName evidence="5">Endonuclease YncB, thermonuclease family</fullName>
    </submittedName>
</protein>
<proteinExistence type="predicted"/>
<reference evidence="6" key="1">
    <citation type="submission" date="2017-02" db="EMBL/GenBank/DDBJ databases">
        <authorList>
            <person name="Varghese N."/>
            <person name="Submissions S."/>
        </authorList>
    </citation>
    <scope>NUCLEOTIDE SEQUENCE [LARGE SCALE GENOMIC DNA]</scope>
    <source>
        <strain evidence="6">ATCC 700200</strain>
    </source>
</reference>
<feature type="domain" description="TNase-like" evidence="4">
    <location>
        <begin position="13"/>
        <end position="134"/>
    </location>
</feature>
<dbReference type="GO" id="GO:0004519">
    <property type="term" value="F:endonuclease activity"/>
    <property type="evidence" value="ECO:0007669"/>
    <property type="project" value="UniProtKB-KW"/>
</dbReference>
<keyword evidence="1" id="KW-0540">Nuclease</keyword>
<accession>A0A1T4X8K5</accession>
<dbReference type="GO" id="GO:0016787">
    <property type="term" value="F:hydrolase activity"/>
    <property type="evidence" value="ECO:0007669"/>
    <property type="project" value="UniProtKB-KW"/>
</dbReference>
<evidence type="ECO:0000259" key="4">
    <source>
        <dbReference type="PROSITE" id="PS50830"/>
    </source>
</evidence>
<evidence type="ECO:0000256" key="1">
    <source>
        <dbReference type="ARBA" id="ARBA00022722"/>
    </source>
</evidence>
<evidence type="ECO:0000256" key="3">
    <source>
        <dbReference type="ARBA" id="ARBA00022801"/>
    </source>
</evidence>
<gene>
    <name evidence="5" type="ORF">SAMN02745166_01204</name>
</gene>
<dbReference type="PANTHER" id="PTHR12302:SF3">
    <property type="entry name" value="SERINE_THREONINE-PROTEIN KINASE 31"/>
    <property type="match status" value="1"/>
</dbReference>
<dbReference type="AlphaFoldDB" id="A0A1T4X8K5"/>
<sequence>MSVGLGLTGLEASEITGKVVGVHDGDSLTLLTPDKTQIKVRLEGIDAPELKQPFGAASKKALSDLVFGKTVRLEETGKDRYRRTLGNIFVGDVWVNLAMVERGMAWFFVKYSKEATLESAEIKARKMRLGLWGGKDQTAPWEWRKSK</sequence>